<name>A0A0W0FV61_MONRR</name>
<evidence type="ECO:0000313" key="2">
    <source>
        <dbReference type="Proteomes" id="UP000054988"/>
    </source>
</evidence>
<dbReference type="InterPro" id="IPR032675">
    <property type="entry name" value="LRR_dom_sf"/>
</dbReference>
<proteinExistence type="predicted"/>
<organism evidence="1 2">
    <name type="scientific">Moniliophthora roreri</name>
    <name type="common">Frosty pod rot fungus</name>
    <name type="synonym">Monilia roreri</name>
    <dbReference type="NCBI Taxonomy" id="221103"/>
    <lineage>
        <taxon>Eukaryota</taxon>
        <taxon>Fungi</taxon>
        <taxon>Dikarya</taxon>
        <taxon>Basidiomycota</taxon>
        <taxon>Agaricomycotina</taxon>
        <taxon>Agaricomycetes</taxon>
        <taxon>Agaricomycetidae</taxon>
        <taxon>Agaricales</taxon>
        <taxon>Marasmiineae</taxon>
        <taxon>Marasmiaceae</taxon>
        <taxon>Moniliophthora</taxon>
    </lineage>
</organism>
<accession>A0A0W0FV61</accession>
<protein>
    <recommendedName>
        <fullName evidence="3">F-box domain-containing protein</fullName>
    </recommendedName>
</protein>
<dbReference type="EMBL" id="LATX01001593">
    <property type="protein sequence ID" value="KTB40253.1"/>
    <property type="molecule type" value="Genomic_DNA"/>
</dbReference>
<gene>
    <name evidence="1" type="ORF">WG66_7153</name>
</gene>
<dbReference type="SUPFAM" id="SSF52047">
    <property type="entry name" value="RNI-like"/>
    <property type="match status" value="1"/>
</dbReference>
<reference evidence="1 2" key="1">
    <citation type="submission" date="2015-12" db="EMBL/GenBank/DDBJ databases">
        <title>Draft genome sequence of Moniliophthora roreri, the causal agent of frosty pod rot of cacao.</title>
        <authorList>
            <person name="Aime M.C."/>
            <person name="Diaz-Valderrama J.R."/>
            <person name="Kijpornyongpan T."/>
            <person name="Phillips-Mora W."/>
        </authorList>
    </citation>
    <scope>NUCLEOTIDE SEQUENCE [LARGE SCALE GENOMIC DNA]</scope>
    <source>
        <strain evidence="1 2">MCA 2952</strain>
    </source>
</reference>
<evidence type="ECO:0008006" key="3">
    <source>
        <dbReference type="Google" id="ProtNLM"/>
    </source>
</evidence>
<sequence>MTPRIRYLPFDVIDHVLWFLLRSDPPPGISRRKWRIQQLDVLSLISRDWMLVSRGHFWDAFQFNTPNNFQELEELQHLCSSPFCTFPLSNLREVAFDVQAFMLESFLEWCSAGGTAKLFPRLERITLDGATVRFKPHVLGPTISTRIAQILSRHPHFQVIARIHMSNITFPSAQFFSEFISSFSVLEWLDCSQLTIQNPEYYDELSLPIVALQIQTLRIDSHTFFEMFYQRIELDGLRDLTFEDWNREHLAHRPFNLKRIGEMLAYTGVHLERLRLEVSGQSSGRHNPSLISDSVDISNKAPKLKSLYLSGHPEYLLPILSPRRPHARLSSVKMPSLPSNKSTLDTILSQSVPHLEELSFVFELPLSDSSEVKVMAELAQKMPWCSQRGCLFPTFNLSESAKGEKYQAMRLRKRKWRWGTSPVAGIVPQNSIKEGE</sequence>
<dbReference type="Gene3D" id="3.80.10.10">
    <property type="entry name" value="Ribonuclease Inhibitor"/>
    <property type="match status" value="1"/>
</dbReference>
<dbReference type="Proteomes" id="UP000054988">
    <property type="component" value="Unassembled WGS sequence"/>
</dbReference>
<evidence type="ECO:0000313" key="1">
    <source>
        <dbReference type="EMBL" id="KTB40253.1"/>
    </source>
</evidence>
<comment type="caution">
    <text evidence="1">The sequence shown here is derived from an EMBL/GenBank/DDBJ whole genome shotgun (WGS) entry which is preliminary data.</text>
</comment>
<dbReference type="AlphaFoldDB" id="A0A0W0FV61"/>